<dbReference type="GO" id="GO:0003723">
    <property type="term" value="F:RNA binding"/>
    <property type="evidence" value="ECO:0007669"/>
    <property type="project" value="UniProtKB-UniRule"/>
</dbReference>
<feature type="domain" description="3'-5' exonuclease" evidence="4">
    <location>
        <begin position="6"/>
        <end position="187"/>
    </location>
</feature>
<dbReference type="SMART" id="SM00322">
    <property type="entry name" value="KH"/>
    <property type="match status" value="4"/>
</dbReference>
<evidence type="ECO:0000259" key="3">
    <source>
        <dbReference type="SMART" id="SM00322"/>
    </source>
</evidence>
<dbReference type="SUPFAM" id="SSF54791">
    <property type="entry name" value="Eukaryotic type KH-domain (KH-domain type I)"/>
    <property type="match status" value="4"/>
</dbReference>
<dbReference type="EMBL" id="CDMZ01005830">
    <property type="protein sequence ID" value="CEM54923.1"/>
    <property type="molecule type" value="Genomic_DNA"/>
</dbReference>
<dbReference type="AlphaFoldDB" id="A0A0G4ICW2"/>
<dbReference type="SMART" id="SM00474">
    <property type="entry name" value="35EXOc"/>
    <property type="match status" value="1"/>
</dbReference>
<dbReference type="InterPro" id="IPR004087">
    <property type="entry name" value="KH_dom"/>
</dbReference>
<feature type="domain" description="K Homology" evidence="3">
    <location>
        <begin position="455"/>
        <end position="521"/>
    </location>
</feature>
<dbReference type="PANTHER" id="PTHR46814:SF1">
    <property type="entry name" value="EGALITARIAN, ISOFORM B"/>
    <property type="match status" value="1"/>
</dbReference>
<dbReference type="Gene3D" id="3.30.420.10">
    <property type="entry name" value="Ribonuclease H-like superfamily/Ribonuclease H"/>
    <property type="match status" value="1"/>
</dbReference>
<accession>A0A0G4ICW2</accession>
<dbReference type="GO" id="GO:0008408">
    <property type="term" value="F:3'-5' exonuclease activity"/>
    <property type="evidence" value="ECO:0007669"/>
    <property type="project" value="InterPro"/>
</dbReference>
<sequence>MTDREVIVISDEEEFRKHESFLRNADVIAFDAEGHNLGRFGVTSLVQIATPRSNATYLFDVLHCSPSSPFIGLLRELLEDKAIVKVVHDCRIDSDALWHTLEIRLGPVHDTQAWHMALEQKPEDLLSLNDLLQLYKLPVNPHRDASVYASDPEFWLKRPMPRHMIERAAEDVAQLLVVHEIQAKKAMAMVGDAGRFVMEYATKVSQERLAALRDRAAKTVEVHETQAGRFVGREGANIRRFEKEQGVHFSSMGAGIFAMYAESPEALESACAAMATYQKEQYWQQIDIPKHFIPAFIGKEGAHVKELRKQTRCDITQKDTCTFTVRAGSKEDLDKGLRAIMEFISIQSAQPSAGAPGETGPQSDKKSPGAFVQHIDMPRHYVAAFIGKGGAHVKEVRQQTNCDIFQENKTNTFTVRAASKEDLNKGLFAIMQFISSQSAQSSIPSQEGEGGEEKGGHIQRVDIPREYVAAFIGKGGVHVKEVRQQTNCDIFQENKSNTFTVRARSKEDLDSGVRRIMQFVSEMSTQSRAQPRF</sequence>
<keyword evidence="1" id="KW-0694">RNA-binding</keyword>
<feature type="region of interest" description="Disordered" evidence="2">
    <location>
        <begin position="439"/>
        <end position="459"/>
    </location>
</feature>
<feature type="region of interest" description="Disordered" evidence="2">
    <location>
        <begin position="350"/>
        <end position="369"/>
    </location>
</feature>
<evidence type="ECO:0000256" key="1">
    <source>
        <dbReference type="PROSITE-ProRule" id="PRU00117"/>
    </source>
</evidence>
<dbReference type="InterPro" id="IPR036612">
    <property type="entry name" value="KH_dom_type_1_sf"/>
</dbReference>
<evidence type="ECO:0000256" key="2">
    <source>
        <dbReference type="SAM" id="MobiDB-lite"/>
    </source>
</evidence>
<dbReference type="CDD" id="cd00105">
    <property type="entry name" value="KH-I"/>
    <property type="match status" value="2"/>
</dbReference>
<evidence type="ECO:0000313" key="5">
    <source>
        <dbReference type="EMBL" id="CEM54923.1"/>
    </source>
</evidence>
<dbReference type="PROSITE" id="PS50084">
    <property type="entry name" value="KH_TYPE_1"/>
    <property type="match status" value="4"/>
</dbReference>
<protein>
    <recommendedName>
        <fullName evidence="6">3'-5' exonuclease domain-containing protein</fullName>
    </recommendedName>
</protein>
<reference evidence="5" key="1">
    <citation type="submission" date="2014-11" db="EMBL/GenBank/DDBJ databases">
        <authorList>
            <person name="Otto D Thomas"/>
            <person name="Naeem Raeece"/>
        </authorList>
    </citation>
    <scope>NUCLEOTIDE SEQUENCE</scope>
</reference>
<dbReference type="InterPro" id="IPR004088">
    <property type="entry name" value="KH_dom_type_1"/>
</dbReference>
<dbReference type="InterPro" id="IPR036397">
    <property type="entry name" value="RNaseH_sf"/>
</dbReference>
<dbReference type="SUPFAM" id="SSF53098">
    <property type="entry name" value="Ribonuclease H-like"/>
    <property type="match status" value="1"/>
</dbReference>
<dbReference type="InterPro" id="IPR002562">
    <property type="entry name" value="3'-5'_exonuclease_dom"/>
</dbReference>
<dbReference type="GO" id="GO:0006139">
    <property type="term" value="P:nucleobase-containing compound metabolic process"/>
    <property type="evidence" value="ECO:0007669"/>
    <property type="project" value="InterPro"/>
</dbReference>
<evidence type="ECO:0008006" key="6">
    <source>
        <dbReference type="Google" id="ProtNLM"/>
    </source>
</evidence>
<dbReference type="PANTHER" id="PTHR46814">
    <property type="entry name" value="EGALITARIAN, ISOFORM B"/>
    <property type="match status" value="1"/>
</dbReference>
<dbReference type="Pfam" id="PF00013">
    <property type="entry name" value="KH_1"/>
    <property type="match status" value="3"/>
</dbReference>
<dbReference type="VEuPathDB" id="CryptoDB:Cvel_13168"/>
<name>A0A0G4ICW2_9ALVE</name>
<feature type="domain" description="K Homology" evidence="3">
    <location>
        <begin position="369"/>
        <end position="435"/>
    </location>
</feature>
<dbReference type="Gene3D" id="3.30.1370.10">
    <property type="entry name" value="K Homology domain, type 1"/>
    <property type="match status" value="4"/>
</dbReference>
<dbReference type="Pfam" id="PF01612">
    <property type="entry name" value="DNA_pol_A_exo1"/>
    <property type="match status" value="1"/>
</dbReference>
<feature type="domain" description="K Homology" evidence="3">
    <location>
        <begin position="214"/>
        <end position="279"/>
    </location>
</feature>
<proteinExistence type="predicted"/>
<evidence type="ECO:0000259" key="4">
    <source>
        <dbReference type="SMART" id="SM00474"/>
    </source>
</evidence>
<gene>
    <name evidence="5" type="ORF">Cvel_13168</name>
</gene>
<feature type="domain" description="K Homology" evidence="3">
    <location>
        <begin position="280"/>
        <end position="345"/>
    </location>
</feature>
<organism evidence="5">
    <name type="scientific">Chromera velia CCMP2878</name>
    <dbReference type="NCBI Taxonomy" id="1169474"/>
    <lineage>
        <taxon>Eukaryota</taxon>
        <taxon>Sar</taxon>
        <taxon>Alveolata</taxon>
        <taxon>Colpodellida</taxon>
        <taxon>Chromeraceae</taxon>
        <taxon>Chromera</taxon>
    </lineage>
</organism>
<dbReference type="InterPro" id="IPR012337">
    <property type="entry name" value="RNaseH-like_sf"/>
</dbReference>